<geneLocation type="plasmid" evidence="2 3">
    <name>pRHL1</name>
</geneLocation>
<gene>
    <name evidence="2" type="ordered locus">RHA1_ro08191</name>
</gene>
<dbReference type="HOGENOM" id="CLU_2384218_0_0_11"/>
<feature type="region of interest" description="Disordered" evidence="1">
    <location>
        <begin position="1"/>
        <end position="37"/>
    </location>
</feature>
<dbReference type="EMBL" id="CP000432">
    <property type="protein sequence ID" value="ABG99236.1"/>
    <property type="molecule type" value="Genomic_DNA"/>
</dbReference>
<dbReference type="OrthoDB" id="9799345at2"/>
<evidence type="ECO:0000313" key="2">
    <source>
        <dbReference type="EMBL" id="ABG99236.1"/>
    </source>
</evidence>
<name>Q0RZQ0_RHOJR</name>
<evidence type="ECO:0000313" key="3">
    <source>
        <dbReference type="Proteomes" id="UP000008710"/>
    </source>
</evidence>
<reference evidence="3" key="1">
    <citation type="journal article" date="2006" name="Proc. Natl. Acad. Sci. U.S.A.">
        <title>The complete genome of Rhodococcus sp. RHA1 provides insights into a catabolic powerhouse.</title>
        <authorList>
            <person name="McLeod M.P."/>
            <person name="Warren R.L."/>
            <person name="Hsiao W.W.L."/>
            <person name="Araki N."/>
            <person name="Myhre M."/>
            <person name="Fernandes C."/>
            <person name="Miyazawa D."/>
            <person name="Wong W."/>
            <person name="Lillquist A.L."/>
            <person name="Wang D."/>
            <person name="Dosanjh M."/>
            <person name="Hara H."/>
            <person name="Petrescu A."/>
            <person name="Morin R.D."/>
            <person name="Yang G."/>
            <person name="Stott J.M."/>
            <person name="Schein J.E."/>
            <person name="Shin H."/>
            <person name="Smailus D."/>
            <person name="Siddiqui A.S."/>
            <person name="Marra M.A."/>
            <person name="Jones S.J.M."/>
            <person name="Holt R."/>
            <person name="Brinkman F.S.L."/>
            <person name="Miyauchi K."/>
            <person name="Fukuda M."/>
            <person name="Davies J.E."/>
            <person name="Mohn W.W."/>
            <person name="Eltis L.D."/>
        </authorList>
    </citation>
    <scope>NUCLEOTIDE SEQUENCE [LARGE SCALE GENOMIC DNA]</scope>
    <source>
        <strain evidence="3">RHA1</strain>
    </source>
</reference>
<evidence type="ECO:0000256" key="1">
    <source>
        <dbReference type="SAM" id="MobiDB-lite"/>
    </source>
</evidence>
<dbReference type="KEGG" id="rha:RHA1_ro08191"/>
<organism evidence="2 3">
    <name type="scientific">Rhodococcus jostii (strain RHA1)</name>
    <dbReference type="NCBI Taxonomy" id="101510"/>
    <lineage>
        <taxon>Bacteria</taxon>
        <taxon>Bacillati</taxon>
        <taxon>Actinomycetota</taxon>
        <taxon>Actinomycetes</taxon>
        <taxon>Mycobacteriales</taxon>
        <taxon>Nocardiaceae</taxon>
        <taxon>Rhodococcus</taxon>
    </lineage>
</organism>
<protein>
    <submittedName>
        <fullName evidence="2">Uncharacterized protein</fullName>
    </submittedName>
</protein>
<dbReference type="Proteomes" id="UP000008710">
    <property type="component" value="Plasmid pRHL1"/>
</dbReference>
<accession>Q0RZQ0</accession>
<dbReference type="AlphaFoldDB" id="Q0RZQ0"/>
<proteinExistence type="predicted"/>
<sequence>MDHLIPGGQCGPRNGEDDDSTRRRIPAPELADHEAAGERVQRWEQMLSTTHLPWSVTVPDDTSRPFDAYVRRCAADACTESLLCSARSSALVAE</sequence>
<keyword evidence="2" id="KW-0614">Plasmid</keyword>